<feature type="compositionally biased region" description="Gly residues" evidence="1">
    <location>
        <begin position="1360"/>
        <end position="1385"/>
    </location>
</feature>
<dbReference type="InterPro" id="IPR036645">
    <property type="entry name" value="Elafin-like_sf"/>
</dbReference>
<keyword evidence="3" id="KW-1185">Reference proteome</keyword>
<feature type="compositionally biased region" description="Basic residues" evidence="1">
    <location>
        <begin position="1147"/>
        <end position="1156"/>
    </location>
</feature>
<feature type="compositionally biased region" description="Low complexity" evidence="1">
    <location>
        <begin position="750"/>
        <end position="769"/>
    </location>
</feature>
<dbReference type="InterPro" id="IPR036465">
    <property type="entry name" value="vWFA_dom_sf"/>
</dbReference>
<dbReference type="Gene3D" id="4.10.75.10">
    <property type="entry name" value="Elafin-like"/>
    <property type="match status" value="2"/>
</dbReference>
<feature type="region of interest" description="Disordered" evidence="1">
    <location>
        <begin position="1107"/>
        <end position="1556"/>
    </location>
</feature>
<dbReference type="PROSITE" id="PS50234">
    <property type="entry name" value="VWFA"/>
    <property type="match status" value="3"/>
</dbReference>
<dbReference type="Proteomes" id="UP001152795">
    <property type="component" value="Unassembled WGS sequence"/>
</dbReference>
<feature type="compositionally biased region" description="Basic and acidic residues" evidence="1">
    <location>
        <begin position="1275"/>
        <end position="1296"/>
    </location>
</feature>
<feature type="compositionally biased region" description="Gly residues" evidence="1">
    <location>
        <begin position="734"/>
        <end position="743"/>
    </location>
</feature>
<dbReference type="SUPFAM" id="SSF53300">
    <property type="entry name" value="vWA-like"/>
    <property type="match status" value="3"/>
</dbReference>
<feature type="compositionally biased region" description="Gly residues" evidence="1">
    <location>
        <begin position="1211"/>
        <end position="1220"/>
    </location>
</feature>
<evidence type="ECO:0000313" key="2">
    <source>
        <dbReference type="EMBL" id="CAB3982428.1"/>
    </source>
</evidence>
<dbReference type="GO" id="GO:0005615">
    <property type="term" value="C:extracellular space"/>
    <property type="evidence" value="ECO:0007669"/>
    <property type="project" value="TreeGrafter"/>
</dbReference>
<proteinExistence type="predicted"/>
<sequence>MSEKIEETEDQSEECLKELRVKAISTTTATNLVKETTDAVDIGFAIPSNSFADFEDLRDFVKRTLDYVVPGTENVHIGLMIYHKDAEVYVKFDQQFDLTELKKLINSIAYVNTGRDKNRLDVVLQAAANDLFTLRGGVRQGASKKLIVVGVASDFTNKPAIYASVEQLRSLGVDVIGVAYGSNVDTSTIRRISSFPLNENFKVAPTITDLLSRLPRSIVASSCKSKNGKCPYTKVPENCPANSFEECQVDKDCSDDRKCCQNGCDRRCTAPKQGCFRALEIAFLVDTSYSVSDEELHRMKDFMKEVANGFSISETGARISIVTFDKFAKILLKFKDNFDAKKIFTQINSLDKTRNGERRLDLGLEKVRSDIFSLTAGKRQGVPGVLIILSAGPPSSSLNKLKEISTSLKRSVDIWTMGSGPVSSSQYLKDIASSSEQSSKSIFFENLSPLITTITQKLCSDKSGQCPRPLKTNCLTQKNTCKRDYECPGFSKCCYNGCRKTCLNPSWVCEKPLDLAIVMESSRNLGETDFRKVKMFTKDLVKALNVGDSQTEIALLSYSDIVKTHFEFKKYKDILNKEGNILRAIDRVSYNGNTNSAAYLALQRAYRQLFTTAGGSRANAVKGLILITDGVLPGDNTKIFREAMSLKRASVAVYPIAASKNPNVAALEQIASESSAEHVFLATSLPAIIQYVHQISQEACKAEAPPRLQLMKGPSGDPGPPGPKGKKGLPGLPGNRGVGGQYGLEGRNGIPGSPGRAGPAGIAGPQGAPGPIFIQMAGQDSNGQPRRVMVTTTQNVGQPGIKGRQGVRGAPGASGGPGRAASKGETGTPGRPGKRGEPGNRGSIGKLGSNGNPGTPGASGDKGARGDAGKSAGFGRKGHKGQKGGTGIPGIHGERGQSGATGSPGKRGKTGQKGARGIPGPAGKHGPQGIIGIRGKKGAEGNDGPKGPLGEPGTSGVMGRRGVKGYPGRTGPPGSRGFQGETGSPGLAGFDRPPGADGKKGNIGKPGPKGSVGDPGPTGATGPASSTALQGFKGSVGSSGLKGKRGEDGNDGPKGPMGSKGAMGDVGSPGVYGVKGALGKMGIQGDPGLAGPEGGVGERGIQGSRGFVGVDGEMGEKGKIGNRGVLGMNGRKGSRGRYGKVGPPGKSGRRGSKGRLGRPGNDGKAGEVGPPGDNGTPGSLGVKGTKGYAGIKGQLGPKGAPGPQGSAGAQGFLGGQGGKGMKGHAGDAGQPGFIGVPGEQGERGLSGENGLPGQQGPPGEAGIKGIKGVMGDKGPLGEKGEDGENGEEGKRGDMGRQGDIGETGLAGTLGGAGDRGPRGLIGIAGSPGMPGKPGKPGVSGILGHTGIQGLPGSKGKKGDGGMQGMSGLPGGDGDPGVNGGPGPVGDPGENGEKGAQGIPGILGGPGKLGPTGRKGLAGMFGPAGKPGVPGPSGAYGGHGETGSRGTKGDAGISGGRGLPGYAGDQGEPGLPGLSGTRGERGRMGPPGGQGATGPKGYRGHRGTRGDSGSEGAFGKPGDKGDNGGRGNLGDTGISGPIGDKGEEGPQGEPGDSAPLAQFGLIGLTGLPGAFGPPGDIGRIGHPGVRGEEGPSGVPGVNGKRGKQGPNGEQNQDVLPTETLVAHFVKAANWKNEELEAIVQYIALYKPSFEHDHWPAIRDGAFWEQCAKAVHQYSGQPLRTGAAIRTKTLKYLAKEFSTVTDAENFYDIDYFHSKSLLTECSTQNDGWQNVNKSQGDIMQELISAFKCKLTKRMQEQMINQLVQIWITQHYGTDIYYNMTKDFLHLAVKGMNLLKENNKKNLFLAMSKCFGEEINGKSRMNVKQMPFGLISYNLQFFASDHTANIKMENDYLEWQTTMYAQFGHKWACLHRGPAWQYDQDDSGSDCEPATDGNDNVPADSLNSSFETGSEYQSSENVDLIQLALEDCEIDLQAEDSEADTVCDPDICALTEGISNVALTTDVAQTDMSLWSGNVAERNEELAYAVDKPEEVEKYFKVRPTRHRRKLNKHIYCPYKAKINIAGVRHLKRMVQKKGFSRSTIIKKKLLKEAHERSPKGRWWIKADACDLRKGLCESLRGEWSGDKDTGDGEVKKIHDEYRTKEKRVKNLQVGSDNVLKTLLNVKKDLECDVPFLQKGIKNATEIYNKKVDSGNVS</sequence>
<gene>
    <name evidence="2" type="ORF">PACLA_8A015342</name>
</gene>
<feature type="compositionally biased region" description="Gly residues" evidence="1">
    <location>
        <begin position="1484"/>
        <end position="1493"/>
    </location>
</feature>
<feature type="compositionally biased region" description="Gly residues" evidence="1">
    <location>
        <begin position="1433"/>
        <end position="1442"/>
    </location>
</feature>
<accession>A0A6S7FS59</accession>
<comment type="caution">
    <text evidence="2">The sequence shown here is derived from an EMBL/GenBank/DDBJ whole genome shotgun (WGS) entry which is preliminary data.</text>
</comment>
<dbReference type="InterPro" id="IPR002035">
    <property type="entry name" value="VWF_A"/>
</dbReference>
<dbReference type="InterPro" id="IPR050149">
    <property type="entry name" value="Collagen_superfamily"/>
</dbReference>
<dbReference type="Pfam" id="PF00095">
    <property type="entry name" value="WAP"/>
    <property type="match status" value="2"/>
</dbReference>
<dbReference type="GO" id="GO:0030414">
    <property type="term" value="F:peptidase inhibitor activity"/>
    <property type="evidence" value="ECO:0007669"/>
    <property type="project" value="InterPro"/>
</dbReference>
<reference evidence="2" key="1">
    <citation type="submission" date="2020-04" db="EMBL/GenBank/DDBJ databases">
        <authorList>
            <person name="Alioto T."/>
            <person name="Alioto T."/>
            <person name="Gomez Garrido J."/>
        </authorList>
    </citation>
    <scope>NUCLEOTIDE SEQUENCE</scope>
    <source>
        <strain evidence="2">A484AB</strain>
    </source>
</reference>
<dbReference type="PANTHER" id="PTHR24023">
    <property type="entry name" value="COLLAGEN ALPHA"/>
    <property type="match status" value="1"/>
</dbReference>
<dbReference type="OrthoDB" id="5985169at2759"/>
<feature type="region of interest" description="Disordered" evidence="1">
    <location>
        <begin position="708"/>
        <end position="769"/>
    </location>
</feature>
<dbReference type="GO" id="GO:0031012">
    <property type="term" value="C:extracellular matrix"/>
    <property type="evidence" value="ECO:0007669"/>
    <property type="project" value="TreeGrafter"/>
</dbReference>
<dbReference type="PANTHER" id="PTHR24023:SF1082">
    <property type="entry name" value="COLLAGEN TRIPLE HELIX REPEAT"/>
    <property type="match status" value="1"/>
</dbReference>
<feature type="compositionally biased region" description="Gly residues" evidence="1">
    <location>
        <begin position="1451"/>
        <end position="1460"/>
    </location>
</feature>
<feature type="compositionally biased region" description="Low complexity" evidence="1">
    <location>
        <begin position="1318"/>
        <end position="1329"/>
    </location>
</feature>
<protein>
    <submittedName>
        <fullName evidence="2">Collagen alpha-2(V) chain</fullName>
    </submittedName>
</protein>
<feature type="region of interest" description="Disordered" evidence="1">
    <location>
        <begin position="1569"/>
        <end position="1611"/>
    </location>
</feature>
<dbReference type="EMBL" id="CACRXK020000498">
    <property type="protein sequence ID" value="CAB3982428.1"/>
    <property type="molecule type" value="Genomic_DNA"/>
</dbReference>
<evidence type="ECO:0000313" key="3">
    <source>
        <dbReference type="Proteomes" id="UP001152795"/>
    </source>
</evidence>
<dbReference type="CDD" id="cd00199">
    <property type="entry name" value="WAP"/>
    <property type="match status" value="2"/>
</dbReference>
<dbReference type="PROSITE" id="PS51390">
    <property type="entry name" value="WAP"/>
    <property type="match status" value="2"/>
</dbReference>
<dbReference type="InterPro" id="IPR008197">
    <property type="entry name" value="WAP_dom"/>
</dbReference>
<dbReference type="Pfam" id="PF01391">
    <property type="entry name" value="Collagen"/>
    <property type="match status" value="3"/>
</dbReference>
<feature type="region of interest" description="Disordered" evidence="1">
    <location>
        <begin position="792"/>
        <end position="1066"/>
    </location>
</feature>
<dbReference type="CDD" id="cd01450">
    <property type="entry name" value="vWFA_subfamily_ECM"/>
    <property type="match status" value="3"/>
</dbReference>
<feature type="compositionally biased region" description="Low complexity" evidence="1">
    <location>
        <begin position="1003"/>
        <end position="1041"/>
    </location>
</feature>
<dbReference type="Pfam" id="PF00092">
    <property type="entry name" value="VWA"/>
    <property type="match status" value="3"/>
</dbReference>
<dbReference type="Gene3D" id="3.40.50.410">
    <property type="entry name" value="von Willebrand factor, type A domain"/>
    <property type="match status" value="3"/>
</dbReference>
<dbReference type="InterPro" id="IPR008160">
    <property type="entry name" value="Collagen"/>
</dbReference>
<name>A0A6S7FS59_PARCT</name>
<evidence type="ECO:0000256" key="1">
    <source>
        <dbReference type="SAM" id="MobiDB-lite"/>
    </source>
</evidence>
<feature type="compositionally biased region" description="Gly residues" evidence="1">
    <location>
        <begin position="1400"/>
        <end position="1409"/>
    </location>
</feature>
<feature type="region of interest" description="Disordered" evidence="1">
    <location>
        <begin position="1877"/>
        <end position="1896"/>
    </location>
</feature>
<feature type="compositionally biased region" description="Low complexity" evidence="1">
    <location>
        <begin position="1197"/>
        <end position="1210"/>
    </location>
</feature>
<dbReference type="GO" id="GO:0005581">
    <property type="term" value="C:collagen trimer"/>
    <property type="evidence" value="ECO:0007669"/>
    <property type="project" value="UniProtKB-KW"/>
</dbReference>
<dbReference type="SMART" id="SM00327">
    <property type="entry name" value="VWA"/>
    <property type="match status" value="3"/>
</dbReference>
<organism evidence="2 3">
    <name type="scientific">Paramuricea clavata</name>
    <name type="common">Red gorgonian</name>
    <name type="synonym">Violescent sea-whip</name>
    <dbReference type="NCBI Taxonomy" id="317549"/>
    <lineage>
        <taxon>Eukaryota</taxon>
        <taxon>Metazoa</taxon>
        <taxon>Cnidaria</taxon>
        <taxon>Anthozoa</taxon>
        <taxon>Octocorallia</taxon>
        <taxon>Malacalcyonacea</taxon>
        <taxon>Plexauridae</taxon>
        <taxon>Paramuricea</taxon>
    </lineage>
</organism>
<keyword evidence="2" id="KW-0176">Collagen</keyword>
<dbReference type="SMART" id="SM00217">
    <property type="entry name" value="WAP"/>
    <property type="match status" value="2"/>
</dbReference>